<dbReference type="InterPro" id="IPR029057">
    <property type="entry name" value="PRTase-like"/>
</dbReference>
<sequence>MNDPASLLRARLIEAAGGYLRNTMRLRGITCAVCSTPVAGGYNRCLACKRHSEAARGDKADHVGTLAYAIETKQSHYLMRMYKASRPIREHQNVVGMLVALALHHHVRCLNHIAANPVSHWCAVPSLPTKPGEHPLRSLLRSLVTQFPEMPLHSAPTAEVVDPRALRGDHFATASTLPHRAHVLVVEDTWVQGGHAQSAALAVRKAGAATVSILSIARFLRPTFGSNAAFIEQHLTEDYEPLSCPWTTGRCPP</sequence>
<evidence type="ECO:0000313" key="1">
    <source>
        <dbReference type="EMBL" id="SDC67633.1"/>
    </source>
</evidence>
<reference evidence="1 2" key="1">
    <citation type="submission" date="2016-10" db="EMBL/GenBank/DDBJ databases">
        <authorList>
            <person name="de Groot N.N."/>
        </authorList>
    </citation>
    <scope>NUCLEOTIDE SEQUENCE [LARGE SCALE GENOMIC DNA]</scope>
    <source>
        <strain evidence="1 2">CGMCC 4.5506</strain>
    </source>
</reference>
<proteinExistence type="predicted"/>
<accession>A0A222VIS7</accession>
<dbReference type="EMBL" id="FMZE01000003">
    <property type="protein sequence ID" value="SDC67633.1"/>
    <property type="molecule type" value="Genomic_DNA"/>
</dbReference>
<organism evidence="1 2">
    <name type="scientific">Prauserella marina</name>
    <dbReference type="NCBI Taxonomy" id="530584"/>
    <lineage>
        <taxon>Bacteria</taxon>
        <taxon>Bacillati</taxon>
        <taxon>Actinomycetota</taxon>
        <taxon>Actinomycetes</taxon>
        <taxon>Pseudonocardiales</taxon>
        <taxon>Pseudonocardiaceae</taxon>
        <taxon>Prauserella</taxon>
    </lineage>
</organism>
<dbReference type="SUPFAM" id="SSF53271">
    <property type="entry name" value="PRTase-like"/>
    <property type="match status" value="1"/>
</dbReference>
<name>A0A222VIS7_9PSEU</name>
<evidence type="ECO:0000313" key="2">
    <source>
        <dbReference type="Proteomes" id="UP000199494"/>
    </source>
</evidence>
<gene>
    <name evidence="1" type="ORF">SAMN05421630_103151</name>
</gene>
<keyword evidence="2" id="KW-1185">Reference proteome</keyword>
<dbReference type="OrthoDB" id="3403421at2"/>
<dbReference type="AlphaFoldDB" id="A0A222VIS7"/>
<dbReference type="RefSeq" id="WP_091801314.1">
    <property type="nucleotide sequence ID" value="NZ_CP016353.1"/>
</dbReference>
<dbReference type="STRING" id="530584.SAMN05421630_103151"/>
<dbReference type="KEGG" id="pmad:BAY61_00995"/>
<dbReference type="Proteomes" id="UP000199494">
    <property type="component" value="Unassembled WGS sequence"/>
</dbReference>
<dbReference type="Gene3D" id="3.40.50.2020">
    <property type="match status" value="1"/>
</dbReference>
<protein>
    <submittedName>
        <fullName evidence="1">Uncharacterized protein</fullName>
    </submittedName>
</protein>